<dbReference type="EMBL" id="LSZQ01000003">
    <property type="protein sequence ID" value="KXU38217.1"/>
    <property type="molecule type" value="Genomic_DNA"/>
</dbReference>
<sequence length="419" mass="44447">MAPPDAKAFTRRTRLSAPALPPQILSESQSHSPTIFTMKNPTRRTLLLLLPLLLALTGCAPKHAGDSDEILIGEISSLTGKEGAFGQGAHRGIVLALETANARGGVLGRPLRLISEDNQSKAGESATAARKLISRNKVVAILGEVVSSRSLEIASIAQLTKTPMISPASTAESVTQAGDYVFRVCFLDSFQGTVMAKFARESLGLQRVAILSSVSSAYSVGLAKHFKDTFLAEGGTIAAEQRFAEGDKDFKAQLTAIKASGADAIYVPAYYTETALISKQARELGITVPLMGGDGWGEPELIEIGGDAVEGIYYSTHYSPDNQAPQVVEFVKNYRARWDGETPGAFAALGYDAALLLINALERAGTTDPAALRDALASTRDLPGVTGRTDIDENRNASKAATIMTVRCGQFIYVSEVAP</sequence>
<dbReference type="Proteomes" id="UP000070058">
    <property type="component" value="Unassembled WGS sequence"/>
</dbReference>
<evidence type="ECO:0000313" key="5">
    <source>
        <dbReference type="Proteomes" id="UP000070058"/>
    </source>
</evidence>
<dbReference type="PANTHER" id="PTHR30483:SF6">
    <property type="entry name" value="PERIPLASMIC BINDING PROTEIN OF ABC TRANSPORTER FOR NATURAL AMINO ACIDS"/>
    <property type="match status" value="1"/>
</dbReference>
<dbReference type="InterPro" id="IPR028081">
    <property type="entry name" value="Leu-bd"/>
</dbReference>
<dbReference type="Pfam" id="PF13458">
    <property type="entry name" value="Peripla_BP_6"/>
    <property type="match status" value="1"/>
</dbReference>
<evidence type="ECO:0000313" key="4">
    <source>
        <dbReference type="EMBL" id="KXU38217.1"/>
    </source>
</evidence>
<dbReference type="SUPFAM" id="SSF53822">
    <property type="entry name" value="Periplasmic binding protein-like I"/>
    <property type="match status" value="1"/>
</dbReference>
<accession>A0A139SUH8</accession>
<keyword evidence="5" id="KW-1185">Reference proteome</keyword>
<dbReference type="InterPro" id="IPR028082">
    <property type="entry name" value="Peripla_BP_I"/>
</dbReference>
<feature type="domain" description="Leucine-binding protein" evidence="3">
    <location>
        <begin position="70"/>
        <end position="407"/>
    </location>
</feature>
<comment type="similarity">
    <text evidence="1">Belongs to the leucine-binding protein family.</text>
</comment>
<dbReference type="Gene3D" id="3.40.50.2300">
    <property type="match status" value="2"/>
</dbReference>
<proteinExistence type="inferred from homology"/>
<name>A0A139SUH8_9BACT</name>
<dbReference type="PANTHER" id="PTHR30483">
    <property type="entry name" value="LEUCINE-SPECIFIC-BINDING PROTEIN"/>
    <property type="match status" value="1"/>
</dbReference>
<comment type="caution">
    <text evidence="4">The sequence shown here is derived from an EMBL/GenBank/DDBJ whole genome shotgun (WGS) entry which is preliminary data.</text>
</comment>
<evidence type="ECO:0000256" key="1">
    <source>
        <dbReference type="ARBA" id="ARBA00010062"/>
    </source>
</evidence>
<keyword evidence="2" id="KW-0732">Signal</keyword>
<dbReference type="CDD" id="cd06347">
    <property type="entry name" value="PBP1_ABC_LivK_ligand_binding-like"/>
    <property type="match status" value="1"/>
</dbReference>
<evidence type="ECO:0000256" key="2">
    <source>
        <dbReference type="ARBA" id="ARBA00022729"/>
    </source>
</evidence>
<organism evidence="4 5">
    <name type="scientific">Cephaloticoccus primus</name>
    <dbReference type="NCBI Taxonomy" id="1548207"/>
    <lineage>
        <taxon>Bacteria</taxon>
        <taxon>Pseudomonadati</taxon>
        <taxon>Verrucomicrobiota</taxon>
        <taxon>Opitutia</taxon>
        <taxon>Opitutales</taxon>
        <taxon>Opitutaceae</taxon>
        <taxon>Cephaloticoccus</taxon>
    </lineage>
</organism>
<gene>
    <name evidence="4" type="ORF">AXK11_01075</name>
</gene>
<dbReference type="InterPro" id="IPR051010">
    <property type="entry name" value="BCAA_transport"/>
</dbReference>
<protein>
    <submittedName>
        <fullName evidence="4">Ethanolamine utilization protein EutJ</fullName>
    </submittedName>
</protein>
<reference evidence="5" key="1">
    <citation type="submission" date="2016-02" db="EMBL/GenBank/DDBJ databases">
        <authorList>
            <person name="Sanders J.G."/>
            <person name="Lin J.Y."/>
            <person name="Wertz J.T."/>
            <person name="Russell J.A."/>
            <person name="Moreau C.S."/>
            <person name="Powell S."/>
        </authorList>
    </citation>
    <scope>NUCLEOTIDE SEQUENCE [LARGE SCALE GENOMIC DNA]</scope>
    <source>
        <strain evidence="5">CAG34</strain>
    </source>
</reference>
<dbReference type="AlphaFoldDB" id="A0A139SUH8"/>
<evidence type="ECO:0000259" key="3">
    <source>
        <dbReference type="Pfam" id="PF13458"/>
    </source>
</evidence>
<dbReference type="STRING" id="1548207.AXK11_01075"/>